<feature type="transmembrane region" description="Helical" evidence="3">
    <location>
        <begin position="142"/>
        <end position="164"/>
    </location>
</feature>
<dbReference type="Pfam" id="PF02632">
    <property type="entry name" value="BioY"/>
    <property type="match status" value="1"/>
</dbReference>
<keyword evidence="5" id="KW-1185">Reference proteome</keyword>
<evidence type="ECO:0000256" key="3">
    <source>
        <dbReference type="SAM" id="Phobius"/>
    </source>
</evidence>
<dbReference type="PIRSF" id="PIRSF016661">
    <property type="entry name" value="BioY"/>
    <property type="match status" value="1"/>
</dbReference>
<comment type="caution">
    <text evidence="4">The sequence shown here is derived from an EMBL/GenBank/DDBJ whole genome shotgun (WGS) entry which is preliminary data.</text>
</comment>
<feature type="transmembrane region" description="Helical" evidence="3">
    <location>
        <begin position="37"/>
        <end position="55"/>
    </location>
</feature>
<dbReference type="EMBL" id="BAABAQ010000012">
    <property type="protein sequence ID" value="GAA4202101.1"/>
    <property type="molecule type" value="Genomic_DNA"/>
</dbReference>
<feature type="transmembrane region" description="Helical" evidence="3">
    <location>
        <begin position="176"/>
        <end position="198"/>
    </location>
</feature>
<keyword evidence="3" id="KW-1133">Transmembrane helix</keyword>
<sequence>MDVNNLSRETRTMANASSVARPAVLSDLIPASRARDVALVVGGAALTGLAAQLSFPLPGSPVPVSGQTFAVVLVGAALGMNRGVLSMALYMLAGVAGVPWFAEGASGFGGASFGYVIGFIAAAAVVGKLAERGGDRTVPRTIGTMILGNLVIYAFGLPVLIAVAQMDLATGLALGVVPFLLGDALKIVVAAGLLPAAWKLSRH</sequence>
<evidence type="ECO:0000313" key="5">
    <source>
        <dbReference type="Proteomes" id="UP001501251"/>
    </source>
</evidence>
<evidence type="ECO:0000313" key="4">
    <source>
        <dbReference type="EMBL" id="GAA4202101.1"/>
    </source>
</evidence>
<dbReference type="Gene3D" id="1.10.1760.20">
    <property type="match status" value="1"/>
</dbReference>
<evidence type="ECO:0000256" key="1">
    <source>
        <dbReference type="ARBA" id="ARBA00010692"/>
    </source>
</evidence>
<accession>A0ABP8BAG9</accession>
<protein>
    <recommendedName>
        <fullName evidence="2">Biotin transporter</fullName>
    </recommendedName>
</protein>
<feature type="transmembrane region" description="Helical" evidence="3">
    <location>
        <begin position="108"/>
        <end position="130"/>
    </location>
</feature>
<keyword evidence="2" id="KW-1003">Cell membrane</keyword>
<comment type="subcellular location">
    <subcellularLocation>
        <location evidence="2">Cell membrane</location>
        <topology evidence="2">Multi-pass membrane protein</topology>
    </subcellularLocation>
</comment>
<organism evidence="4 5">
    <name type="scientific">Streptosporangium oxazolinicum</name>
    <dbReference type="NCBI Taxonomy" id="909287"/>
    <lineage>
        <taxon>Bacteria</taxon>
        <taxon>Bacillati</taxon>
        <taxon>Actinomycetota</taxon>
        <taxon>Actinomycetes</taxon>
        <taxon>Streptosporangiales</taxon>
        <taxon>Streptosporangiaceae</taxon>
        <taxon>Streptosporangium</taxon>
    </lineage>
</organism>
<evidence type="ECO:0000256" key="2">
    <source>
        <dbReference type="PIRNR" id="PIRNR016661"/>
    </source>
</evidence>
<keyword evidence="3" id="KW-0812">Transmembrane</keyword>
<gene>
    <name evidence="4" type="ORF">GCM10022252_57830</name>
</gene>
<proteinExistence type="inferred from homology"/>
<keyword evidence="2" id="KW-0813">Transport</keyword>
<reference evidence="5" key="1">
    <citation type="journal article" date="2019" name="Int. J. Syst. Evol. Microbiol.">
        <title>The Global Catalogue of Microorganisms (GCM) 10K type strain sequencing project: providing services to taxonomists for standard genome sequencing and annotation.</title>
        <authorList>
            <consortium name="The Broad Institute Genomics Platform"/>
            <consortium name="The Broad Institute Genome Sequencing Center for Infectious Disease"/>
            <person name="Wu L."/>
            <person name="Ma J."/>
        </authorList>
    </citation>
    <scope>NUCLEOTIDE SEQUENCE [LARGE SCALE GENOMIC DNA]</scope>
    <source>
        <strain evidence="5">JCM 17388</strain>
    </source>
</reference>
<dbReference type="PANTHER" id="PTHR34295">
    <property type="entry name" value="BIOTIN TRANSPORTER BIOY"/>
    <property type="match status" value="1"/>
</dbReference>
<dbReference type="Proteomes" id="UP001501251">
    <property type="component" value="Unassembled WGS sequence"/>
</dbReference>
<name>A0ABP8BAG9_9ACTN</name>
<dbReference type="InterPro" id="IPR003784">
    <property type="entry name" value="BioY"/>
</dbReference>
<comment type="similarity">
    <text evidence="1 2">Belongs to the BioY family.</text>
</comment>
<keyword evidence="2 3" id="KW-0472">Membrane</keyword>
<dbReference type="PANTHER" id="PTHR34295:SF1">
    <property type="entry name" value="BIOTIN TRANSPORTER BIOY"/>
    <property type="match status" value="1"/>
</dbReference>